<sequence>MSWKPTVLVFLRARHAYCKRMAKHINPRWTLWVWPLVNVLGVLLLGFLTLDDAIAACQALWEQLWSPSPDADIPPNLDYLSYQGKCTDTQKYWIASNASRTQTINGHGNTQSQHWTGFTTTFEISEEIQLELLSLDSPREQLRLEECLRHPGAWKYVATIPQSNLGGLKDGTYSLYRTIAEEVADTANALLGKANCTGPGVASQLECLSALPAYTLTSLSGQAQTLVIDVATPEFVLNSSKSVATVHLLMGVVRDEGGTATKWPPTTSNFSVFISQEGFNATLVQTAGYSITSTGNASLDIFNASIRVGTDGEWWCVDQATVFARLHSNLFQNIYFYEFDRSYAPTTDTRLCKAPFAPSIFENSKLRSPDNEYFKCHGAQMYYIFGTVGWNGLPLWDENDLPFEQFVVDSWTSLARTHVRNPDPAFLKARGFTNTMRELEVAGRWKTLSADSLTQRELQWPSFEIEFVDVPQCAALGYPTDYYFKN</sequence>
<keyword evidence="1" id="KW-1133">Transmembrane helix</keyword>
<keyword evidence="1" id="KW-0812">Transmembrane</keyword>
<dbReference type="Proteomes" id="UP000184330">
    <property type="component" value="Unassembled WGS sequence"/>
</dbReference>
<dbReference type="InterPro" id="IPR029058">
    <property type="entry name" value="AB_hydrolase_fold"/>
</dbReference>
<name>A0A1L7WVM0_9HELO</name>
<reference evidence="2 3" key="1">
    <citation type="submission" date="2016-03" db="EMBL/GenBank/DDBJ databases">
        <authorList>
            <person name="Ploux O."/>
        </authorList>
    </citation>
    <scope>NUCLEOTIDE SEQUENCE [LARGE SCALE GENOMIC DNA]</scope>
    <source>
        <strain evidence="2 3">UAMH 11012</strain>
    </source>
</reference>
<accession>A0A1L7WVM0</accession>
<dbReference type="Gene3D" id="3.40.50.1820">
    <property type="entry name" value="alpha/beta hydrolase"/>
    <property type="match status" value="1"/>
</dbReference>
<evidence type="ECO:0000313" key="3">
    <source>
        <dbReference type="Proteomes" id="UP000184330"/>
    </source>
</evidence>
<evidence type="ECO:0000256" key="1">
    <source>
        <dbReference type="SAM" id="Phobius"/>
    </source>
</evidence>
<dbReference type="SUPFAM" id="SSF53474">
    <property type="entry name" value="alpha/beta-Hydrolases"/>
    <property type="match status" value="1"/>
</dbReference>
<proteinExistence type="predicted"/>
<dbReference type="AlphaFoldDB" id="A0A1L7WVM0"/>
<protein>
    <submittedName>
        <fullName evidence="2">Uncharacterized protein</fullName>
    </submittedName>
</protein>
<dbReference type="EMBL" id="FJOG01000008">
    <property type="protein sequence ID" value="CZR56820.1"/>
    <property type="molecule type" value="Genomic_DNA"/>
</dbReference>
<gene>
    <name evidence="2" type="ORF">PAC_06709</name>
</gene>
<keyword evidence="3" id="KW-1185">Reference proteome</keyword>
<dbReference type="STRING" id="576137.A0A1L7WVM0"/>
<dbReference type="OrthoDB" id="408631at2759"/>
<evidence type="ECO:0000313" key="2">
    <source>
        <dbReference type="EMBL" id="CZR56820.1"/>
    </source>
</evidence>
<organism evidence="2 3">
    <name type="scientific">Phialocephala subalpina</name>
    <dbReference type="NCBI Taxonomy" id="576137"/>
    <lineage>
        <taxon>Eukaryota</taxon>
        <taxon>Fungi</taxon>
        <taxon>Dikarya</taxon>
        <taxon>Ascomycota</taxon>
        <taxon>Pezizomycotina</taxon>
        <taxon>Leotiomycetes</taxon>
        <taxon>Helotiales</taxon>
        <taxon>Mollisiaceae</taxon>
        <taxon>Phialocephala</taxon>
        <taxon>Phialocephala fortinii species complex</taxon>
    </lineage>
</organism>
<feature type="transmembrane region" description="Helical" evidence="1">
    <location>
        <begin position="29"/>
        <end position="50"/>
    </location>
</feature>
<keyword evidence="1" id="KW-0472">Membrane</keyword>